<sequence>MTNLFQRFIKDEDGATAIEYGLIAALIAVAIIGAVTALGDTLNAKFNEVDFCINNPDDATCKD</sequence>
<proteinExistence type="predicted"/>
<dbReference type="AlphaFoldDB" id="A0A840I0D0"/>
<gene>
    <name evidence="2" type="ORF">GGQ59_000241</name>
</gene>
<dbReference type="EMBL" id="JACHOB010000001">
    <property type="protein sequence ID" value="MBB4657741.1"/>
    <property type="molecule type" value="Genomic_DNA"/>
</dbReference>
<feature type="transmembrane region" description="Helical" evidence="1">
    <location>
        <begin position="20"/>
        <end position="38"/>
    </location>
</feature>
<accession>A0A840I0D0</accession>
<keyword evidence="3" id="KW-1185">Reference proteome</keyword>
<name>A0A840I0D0_9PROT</name>
<dbReference type="RefSeq" id="WP_183815086.1">
    <property type="nucleotide sequence ID" value="NZ_JACHOB010000001.1"/>
</dbReference>
<dbReference type="Proteomes" id="UP000563524">
    <property type="component" value="Unassembled WGS sequence"/>
</dbReference>
<protein>
    <submittedName>
        <fullName evidence="2">Pilus assembly protein Flp/PilA</fullName>
    </submittedName>
</protein>
<keyword evidence="1" id="KW-0472">Membrane</keyword>
<dbReference type="InterPro" id="IPR007047">
    <property type="entry name" value="Flp_Fap"/>
</dbReference>
<organism evidence="2 3">
    <name type="scientific">Parvularcula dongshanensis</name>
    <dbReference type="NCBI Taxonomy" id="1173995"/>
    <lineage>
        <taxon>Bacteria</taxon>
        <taxon>Pseudomonadati</taxon>
        <taxon>Pseudomonadota</taxon>
        <taxon>Alphaproteobacteria</taxon>
        <taxon>Parvularculales</taxon>
        <taxon>Parvularculaceae</taxon>
        <taxon>Parvularcula</taxon>
    </lineage>
</organism>
<reference evidence="2 3" key="1">
    <citation type="submission" date="2020-08" db="EMBL/GenBank/DDBJ databases">
        <title>Genomic Encyclopedia of Type Strains, Phase IV (KMG-IV): sequencing the most valuable type-strain genomes for metagenomic binning, comparative biology and taxonomic classification.</title>
        <authorList>
            <person name="Goeker M."/>
        </authorList>
    </citation>
    <scope>NUCLEOTIDE SEQUENCE [LARGE SCALE GENOMIC DNA]</scope>
    <source>
        <strain evidence="2 3">DSM 102850</strain>
    </source>
</reference>
<evidence type="ECO:0000313" key="3">
    <source>
        <dbReference type="Proteomes" id="UP000563524"/>
    </source>
</evidence>
<keyword evidence="1" id="KW-1133">Transmembrane helix</keyword>
<comment type="caution">
    <text evidence="2">The sequence shown here is derived from an EMBL/GenBank/DDBJ whole genome shotgun (WGS) entry which is preliminary data.</text>
</comment>
<evidence type="ECO:0000313" key="2">
    <source>
        <dbReference type="EMBL" id="MBB4657741.1"/>
    </source>
</evidence>
<dbReference type="Pfam" id="PF04964">
    <property type="entry name" value="Flp_Fap"/>
    <property type="match status" value="1"/>
</dbReference>
<keyword evidence="1" id="KW-0812">Transmembrane</keyword>
<evidence type="ECO:0000256" key="1">
    <source>
        <dbReference type="SAM" id="Phobius"/>
    </source>
</evidence>